<evidence type="ECO:0000313" key="1">
    <source>
        <dbReference type="EMBL" id="KAJ5366080.1"/>
    </source>
</evidence>
<dbReference type="Proteomes" id="UP001148299">
    <property type="component" value="Unassembled WGS sequence"/>
</dbReference>
<protein>
    <submittedName>
        <fullName evidence="1">Uncharacterized protein</fullName>
    </submittedName>
</protein>
<organism evidence="1 2">
    <name type="scientific">Penicillium brevicompactum</name>
    <dbReference type="NCBI Taxonomy" id="5074"/>
    <lineage>
        <taxon>Eukaryota</taxon>
        <taxon>Fungi</taxon>
        <taxon>Dikarya</taxon>
        <taxon>Ascomycota</taxon>
        <taxon>Pezizomycotina</taxon>
        <taxon>Eurotiomycetes</taxon>
        <taxon>Eurotiomycetidae</taxon>
        <taxon>Eurotiales</taxon>
        <taxon>Aspergillaceae</taxon>
        <taxon>Penicillium</taxon>
    </lineage>
</organism>
<reference evidence="1" key="1">
    <citation type="submission" date="2022-12" db="EMBL/GenBank/DDBJ databases">
        <authorList>
            <person name="Petersen C."/>
        </authorList>
    </citation>
    <scope>NUCLEOTIDE SEQUENCE</scope>
    <source>
        <strain evidence="1">IBT 35675</strain>
    </source>
</reference>
<evidence type="ECO:0000313" key="2">
    <source>
        <dbReference type="Proteomes" id="UP001148299"/>
    </source>
</evidence>
<dbReference type="AlphaFoldDB" id="A0A9W9RTF8"/>
<proteinExistence type="predicted"/>
<sequence length="139" mass="15806">MERRSNTSLVAISLNAKFSRKTMKPGWVGCSSTELLGKRFDVESPTGRFPMRSSETTEGYSGCFRLALFQIKELALLNARPPELSKPYKLKRRGTELLVEGRFTDKDQIQLSNTIAAIYSILRRQLSSCDLRSYPPERI</sequence>
<name>A0A9W9RTF8_PENBR</name>
<comment type="caution">
    <text evidence="1">The sequence shown here is derived from an EMBL/GenBank/DDBJ whole genome shotgun (WGS) entry which is preliminary data.</text>
</comment>
<reference evidence="1" key="2">
    <citation type="journal article" date="2023" name="IMA Fungus">
        <title>Comparative genomic study of the Penicillium genus elucidates a diverse pangenome and 15 lateral gene transfer events.</title>
        <authorList>
            <person name="Petersen C."/>
            <person name="Sorensen T."/>
            <person name="Nielsen M.R."/>
            <person name="Sondergaard T.E."/>
            <person name="Sorensen J.L."/>
            <person name="Fitzpatrick D.A."/>
            <person name="Frisvad J.C."/>
            <person name="Nielsen K.L."/>
        </authorList>
    </citation>
    <scope>NUCLEOTIDE SEQUENCE</scope>
    <source>
        <strain evidence="1">IBT 35675</strain>
    </source>
</reference>
<dbReference type="EMBL" id="JAPZBR010000001">
    <property type="protein sequence ID" value="KAJ5366080.1"/>
    <property type="molecule type" value="Genomic_DNA"/>
</dbReference>
<accession>A0A9W9RTF8</accession>
<keyword evidence="2" id="KW-1185">Reference proteome</keyword>
<gene>
    <name evidence="1" type="ORF">N7541_000021</name>
</gene>